<reference evidence="4" key="1">
    <citation type="submission" date="2017-02" db="UniProtKB">
        <authorList>
            <consortium name="WormBaseParasite"/>
        </authorList>
    </citation>
    <scope>IDENTIFICATION</scope>
</reference>
<protein>
    <submittedName>
        <fullName evidence="2 4">Uncharacterized protein</fullName>
    </submittedName>
</protein>
<evidence type="ECO:0000313" key="3">
    <source>
        <dbReference type="Proteomes" id="UP000267027"/>
    </source>
</evidence>
<organism evidence="4">
    <name type="scientific">Angiostrongylus costaricensis</name>
    <name type="common">Nematode worm</name>
    <dbReference type="NCBI Taxonomy" id="334426"/>
    <lineage>
        <taxon>Eukaryota</taxon>
        <taxon>Metazoa</taxon>
        <taxon>Ecdysozoa</taxon>
        <taxon>Nematoda</taxon>
        <taxon>Chromadorea</taxon>
        <taxon>Rhabditida</taxon>
        <taxon>Rhabditina</taxon>
        <taxon>Rhabditomorpha</taxon>
        <taxon>Strongyloidea</taxon>
        <taxon>Metastrongylidae</taxon>
        <taxon>Angiostrongylus</taxon>
    </lineage>
</organism>
<feature type="region of interest" description="Disordered" evidence="1">
    <location>
        <begin position="1"/>
        <end position="36"/>
    </location>
</feature>
<reference evidence="2 3" key="2">
    <citation type="submission" date="2018-11" db="EMBL/GenBank/DDBJ databases">
        <authorList>
            <consortium name="Pathogen Informatics"/>
        </authorList>
    </citation>
    <scope>NUCLEOTIDE SEQUENCE [LARGE SCALE GENOMIC DNA]</scope>
    <source>
        <strain evidence="2 3">Costa Rica</strain>
    </source>
</reference>
<dbReference type="EMBL" id="UYYA01000980">
    <property type="protein sequence ID" value="VDM54945.1"/>
    <property type="molecule type" value="Genomic_DNA"/>
</dbReference>
<name>A0A0R3PGF9_ANGCS</name>
<evidence type="ECO:0000256" key="1">
    <source>
        <dbReference type="SAM" id="MobiDB-lite"/>
    </source>
</evidence>
<dbReference type="AlphaFoldDB" id="A0A0R3PGF9"/>
<evidence type="ECO:0000313" key="2">
    <source>
        <dbReference type="EMBL" id="VDM54945.1"/>
    </source>
</evidence>
<accession>A0A0R3PGF9</accession>
<dbReference type="WBParaSite" id="ACOC_0000335901-mRNA-1">
    <property type="protein sequence ID" value="ACOC_0000335901-mRNA-1"/>
    <property type="gene ID" value="ACOC_0000335901"/>
</dbReference>
<gene>
    <name evidence="2" type="ORF">ACOC_LOCUS3360</name>
</gene>
<proteinExistence type="predicted"/>
<dbReference type="Proteomes" id="UP000267027">
    <property type="component" value="Unassembled WGS sequence"/>
</dbReference>
<keyword evidence="3" id="KW-1185">Reference proteome</keyword>
<sequence length="36" mass="3877">MCQAEGGPRTWAAEPGERAREASGGIRCQHYTSGQK</sequence>
<evidence type="ECO:0000313" key="4">
    <source>
        <dbReference type="WBParaSite" id="ACOC_0000335901-mRNA-1"/>
    </source>
</evidence>